<evidence type="ECO:0000256" key="4">
    <source>
        <dbReference type="PROSITE-ProRule" id="PRU00433"/>
    </source>
</evidence>
<evidence type="ECO:0000256" key="3">
    <source>
        <dbReference type="ARBA" id="ARBA00023004"/>
    </source>
</evidence>
<gene>
    <name evidence="7" type="ORF">GCM10022421_20140</name>
</gene>
<evidence type="ECO:0000313" key="8">
    <source>
        <dbReference type="Proteomes" id="UP001501479"/>
    </source>
</evidence>
<name>A0ABP7E413_9GAMM</name>
<proteinExistence type="predicted"/>
<comment type="caution">
    <text evidence="7">The sequence shown here is derived from an EMBL/GenBank/DDBJ whole genome shotgun (WGS) entry which is preliminary data.</text>
</comment>
<dbReference type="RefSeq" id="WP_344964733.1">
    <property type="nucleotide sequence ID" value="NZ_BAABDS010000032.1"/>
</dbReference>
<dbReference type="Pfam" id="PF21342">
    <property type="entry name" value="SoxA-TsdA_cyt-c"/>
    <property type="match status" value="1"/>
</dbReference>
<reference evidence="8" key="1">
    <citation type="journal article" date="2019" name="Int. J. Syst. Evol. Microbiol.">
        <title>The Global Catalogue of Microorganisms (GCM) 10K type strain sequencing project: providing services to taxonomists for standard genome sequencing and annotation.</title>
        <authorList>
            <consortium name="The Broad Institute Genomics Platform"/>
            <consortium name="The Broad Institute Genome Sequencing Center for Infectious Disease"/>
            <person name="Wu L."/>
            <person name="Ma J."/>
        </authorList>
    </citation>
    <scope>NUCLEOTIDE SEQUENCE [LARGE SCALE GENOMIC DNA]</scope>
    <source>
        <strain evidence="8">JCM 17329</strain>
    </source>
</reference>
<evidence type="ECO:0000256" key="1">
    <source>
        <dbReference type="ARBA" id="ARBA00022617"/>
    </source>
</evidence>
<accession>A0ABP7E413</accession>
<keyword evidence="1 4" id="KW-0349">Heme</keyword>
<keyword evidence="5" id="KW-0732">Signal</keyword>
<dbReference type="SUPFAM" id="SSF46626">
    <property type="entry name" value="Cytochrome c"/>
    <property type="match status" value="1"/>
</dbReference>
<feature type="signal peptide" evidence="5">
    <location>
        <begin position="1"/>
        <end position="36"/>
    </location>
</feature>
<feature type="chain" id="PRO_5045981841" description="Cytochrome c domain-containing protein" evidence="5">
    <location>
        <begin position="37"/>
        <end position="355"/>
    </location>
</feature>
<dbReference type="PROSITE" id="PS51007">
    <property type="entry name" value="CYTC"/>
    <property type="match status" value="1"/>
</dbReference>
<evidence type="ECO:0000256" key="5">
    <source>
        <dbReference type="SAM" id="SignalP"/>
    </source>
</evidence>
<dbReference type="Proteomes" id="UP001501479">
    <property type="component" value="Unassembled WGS sequence"/>
</dbReference>
<dbReference type="EMBL" id="BAABDS010000032">
    <property type="protein sequence ID" value="GAA3712852.1"/>
    <property type="molecule type" value="Genomic_DNA"/>
</dbReference>
<protein>
    <recommendedName>
        <fullName evidence="6">Cytochrome c domain-containing protein</fullName>
    </recommendedName>
</protein>
<sequence length="355" mass="35988">MRLCHIQSETHFRITPVAALVSASLLALALSGPVQAIETGASGSQLIAFSKKPCAANPCAVKSPCAPNPCAAKNPCAVKSPCAPNPCAAKNPCAVKSPCAANPCAAKNPCAVKSPCAPNPCAAKNPCAVKSPCAANPCSANPCATKNPCAAKPAAVNPCAAKAVQRPADYQPYQGDNAELVSLGQALFNDTSLSSNGLSCGSCHQGQQMYQGSFAMAYPHPVAMAQNQFGLSQVHLDEMIQICMVAPMASQPLAWDSKELAALVAYVQTEQTGFNPCAAKNPCAVNNPCAAKNPCAANPCAVKNPCAANPCAVKSPCAANPCAVKNPCAANPCAVKNPCAANPCAAKNPCAVKSQ</sequence>
<evidence type="ECO:0000256" key="2">
    <source>
        <dbReference type="ARBA" id="ARBA00022723"/>
    </source>
</evidence>
<evidence type="ECO:0000259" key="6">
    <source>
        <dbReference type="PROSITE" id="PS51007"/>
    </source>
</evidence>
<feature type="domain" description="Cytochrome c" evidence="6">
    <location>
        <begin position="179"/>
        <end position="271"/>
    </location>
</feature>
<dbReference type="InterPro" id="IPR036909">
    <property type="entry name" value="Cyt_c-like_dom_sf"/>
</dbReference>
<keyword evidence="8" id="KW-1185">Reference proteome</keyword>
<organism evidence="7 8">
    <name type="scientific">Oceanisphaera sediminis</name>
    <dbReference type="NCBI Taxonomy" id="981381"/>
    <lineage>
        <taxon>Bacteria</taxon>
        <taxon>Pseudomonadati</taxon>
        <taxon>Pseudomonadota</taxon>
        <taxon>Gammaproteobacteria</taxon>
        <taxon>Aeromonadales</taxon>
        <taxon>Aeromonadaceae</taxon>
        <taxon>Oceanisphaera</taxon>
    </lineage>
</organism>
<dbReference type="InterPro" id="IPR009056">
    <property type="entry name" value="Cyt_c-like_dom"/>
</dbReference>
<evidence type="ECO:0000313" key="7">
    <source>
        <dbReference type="EMBL" id="GAA3712852.1"/>
    </source>
</evidence>
<keyword evidence="3 4" id="KW-0408">Iron</keyword>
<dbReference type="Gene3D" id="1.10.760.10">
    <property type="entry name" value="Cytochrome c-like domain"/>
    <property type="match status" value="1"/>
</dbReference>
<keyword evidence="2 4" id="KW-0479">Metal-binding</keyword>